<protein>
    <submittedName>
        <fullName evidence="1">Uncharacterized protein</fullName>
    </submittedName>
</protein>
<keyword evidence="2" id="KW-1185">Reference proteome</keyword>
<sequence length="235" mass="25328">MSVLLAAVGVLLLLAGGGVALHGVRNSRQEIRNDAYWANLWRNVPAEKIFPERISMRRDAPDAQWVRLGIAPQTSCAAGLTGRTAERAEAAGCQGVVRATYADPAGDMVATVAVIGLPGRTAEDEIGEYLRRQADEDRPDLAVRSHPVPGTVAARWRDDRRNAATGVGVFTSYIHHVVAVTTGAADGRLATRIPAPWRSERGLHVERRPWASAAGDLAMMFATHLDGLPDEKKAR</sequence>
<dbReference type="RefSeq" id="WP_377284759.1">
    <property type="nucleotide sequence ID" value="NZ_JBHSBM010000005.1"/>
</dbReference>
<comment type="caution">
    <text evidence="1">The sequence shown here is derived from an EMBL/GenBank/DDBJ whole genome shotgun (WGS) entry which is preliminary data.</text>
</comment>
<dbReference type="Proteomes" id="UP001595850">
    <property type="component" value="Unassembled WGS sequence"/>
</dbReference>
<evidence type="ECO:0000313" key="1">
    <source>
        <dbReference type="EMBL" id="MFC4056800.1"/>
    </source>
</evidence>
<reference evidence="2" key="1">
    <citation type="journal article" date="2019" name="Int. J. Syst. Evol. Microbiol.">
        <title>The Global Catalogue of Microorganisms (GCM) 10K type strain sequencing project: providing services to taxonomists for standard genome sequencing and annotation.</title>
        <authorList>
            <consortium name="The Broad Institute Genomics Platform"/>
            <consortium name="The Broad Institute Genome Sequencing Center for Infectious Disease"/>
            <person name="Wu L."/>
            <person name="Ma J."/>
        </authorList>
    </citation>
    <scope>NUCLEOTIDE SEQUENCE [LARGE SCALE GENOMIC DNA]</scope>
    <source>
        <strain evidence="2">TBRC 4489</strain>
    </source>
</reference>
<accession>A0ABV8I199</accession>
<organism evidence="1 2">
    <name type="scientific">Planomonospora corallina</name>
    <dbReference type="NCBI Taxonomy" id="1806052"/>
    <lineage>
        <taxon>Bacteria</taxon>
        <taxon>Bacillati</taxon>
        <taxon>Actinomycetota</taxon>
        <taxon>Actinomycetes</taxon>
        <taxon>Streptosporangiales</taxon>
        <taxon>Streptosporangiaceae</taxon>
        <taxon>Planomonospora</taxon>
    </lineage>
</organism>
<name>A0ABV8I199_9ACTN</name>
<evidence type="ECO:0000313" key="2">
    <source>
        <dbReference type="Proteomes" id="UP001595850"/>
    </source>
</evidence>
<proteinExistence type="predicted"/>
<gene>
    <name evidence="1" type="ORF">ACFOWE_00695</name>
</gene>
<dbReference type="EMBL" id="JBHSBM010000005">
    <property type="protein sequence ID" value="MFC4056800.1"/>
    <property type="molecule type" value="Genomic_DNA"/>
</dbReference>